<comment type="caution">
    <text evidence="1">The sequence shown here is derived from an EMBL/GenBank/DDBJ whole genome shotgun (WGS) entry which is preliminary data.</text>
</comment>
<dbReference type="RefSeq" id="WP_168882424.1">
    <property type="nucleotide sequence ID" value="NZ_JABAIL010000003.1"/>
</dbReference>
<protein>
    <submittedName>
        <fullName evidence="1">Uncharacterized protein</fullName>
    </submittedName>
</protein>
<proteinExistence type="predicted"/>
<organism evidence="1 2">
    <name type="scientific">Flammeovirga agarivorans</name>
    <dbReference type="NCBI Taxonomy" id="2726742"/>
    <lineage>
        <taxon>Bacteria</taxon>
        <taxon>Pseudomonadati</taxon>
        <taxon>Bacteroidota</taxon>
        <taxon>Cytophagia</taxon>
        <taxon>Cytophagales</taxon>
        <taxon>Flammeovirgaceae</taxon>
        <taxon>Flammeovirga</taxon>
    </lineage>
</organism>
<dbReference type="AlphaFoldDB" id="A0A7X8SK50"/>
<gene>
    <name evidence="1" type="ORF">HGP29_10855</name>
</gene>
<dbReference type="Proteomes" id="UP000585050">
    <property type="component" value="Unassembled WGS sequence"/>
</dbReference>
<evidence type="ECO:0000313" key="1">
    <source>
        <dbReference type="EMBL" id="NLR91709.1"/>
    </source>
</evidence>
<dbReference type="EMBL" id="JABAIL010000003">
    <property type="protein sequence ID" value="NLR91709.1"/>
    <property type="molecule type" value="Genomic_DNA"/>
</dbReference>
<keyword evidence="2" id="KW-1185">Reference proteome</keyword>
<name>A0A7X8SK50_9BACT</name>
<sequence length="86" mass="10253">MNHEQTEQSFEKELQLSLFNSIKEKDLSLLEKTIATIEENDTAPFWAKQFSDLIHRLMKNVNFQQTQEVESFWMDVMRSFIDAVPR</sequence>
<reference evidence="1 2" key="1">
    <citation type="submission" date="2020-04" db="EMBL/GenBank/DDBJ databases">
        <title>Flammeovirga sp. SR4, a novel species isolated from seawater.</title>
        <authorList>
            <person name="Wang X."/>
        </authorList>
    </citation>
    <scope>NUCLEOTIDE SEQUENCE [LARGE SCALE GENOMIC DNA]</scope>
    <source>
        <strain evidence="1 2">SR4</strain>
    </source>
</reference>
<accession>A0A7X8SK50</accession>
<evidence type="ECO:0000313" key="2">
    <source>
        <dbReference type="Proteomes" id="UP000585050"/>
    </source>
</evidence>